<dbReference type="EMBL" id="FCQH01000002">
    <property type="protein sequence ID" value="CVK85728.1"/>
    <property type="molecule type" value="Genomic_DNA"/>
</dbReference>
<keyword evidence="7 10" id="KW-0443">Lipid metabolism</keyword>
<evidence type="ECO:0000256" key="3">
    <source>
        <dbReference type="ARBA" id="ARBA00022771"/>
    </source>
</evidence>
<comment type="caution">
    <text evidence="13">The sequence shown here is derived from an EMBL/GenBank/DDBJ whole genome shotgun (WGS) entry which is preliminary data.</text>
</comment>
<feature type="short sequence motif" description="GXGXXG" evidence="10">
    <location>
        <begin position="718"/>
        <end position="723"/>
    </location>
</feature>
<dbReference type="GO" id="GO:0016020">
    <property type="term" value="C:membrane"/>
    <property type="evidence" value="ECO:0007669"/>
    <property type="project" value="TreeGrafter"/>
</dbReference>
<evidence type="ECO:0000256" key="7">
    <source>
        <dbReference type="ARBA" id="ARBA00023098"/>
    </source>
</evidence>
<dbReference type="Pfam" id="PF12796">
    <property type="entry name" value="Ank_2"/>
    <property type="match status" value="1"/>
</dbReference>
<dbReference type="SUPFAM" id="SSF52151">
    <property type="entry name" value="FabD/lysophospholipase-like"/>
    <property type="match status" value="1"/>
</dbReference>
<evidence type="ECO:0000259" key="12">
    <source>
        <dbReference type="PROSITE" id="PS51635"/>
    </source>
</evidence>
<dbReference type="InterPro" id="IPR002110">
    <property type="entry name" value="Ankyrin_rpt"/>
</dbReference>
<evidence type="ECO:0000256" key="6">
    <source>
        <dbReference type="ARBA" id="ARBA00022963"/>
    </source>
</evidence>
<dbReference type="SUPFAM" id="SSF52540">
    <property type="entry name" value="P-loop containing nucleoside triphosphate hydrolases"/>
    <property type="match status" value="1"/>
</dbReference>
<dbReference type="Gene3D" id="3.40.50.300">
    <property type="entry name" value="P-loop containing nucleotide triphosphate hydrolases"/>
    <property type="match status" value="1"/>
</dbReference>
<feature type="repeat" description="ANK" evidence="9">
    <location>
        <begin position="1254"/>
        <end position="1286"/>
    </location>
</feature>
<dbReference type="GO" id="GO:0016042">
    <property type="term" value="P:lipid catabolic process"/>
    <property type="evidence" value="ECO:0007669"/>
    <property type="project" value="UniProtKB-UniRule"/>
</dbReference>
<dbReference type="Pfam" id="PF01734">
    <property type="entry name" value="Patatin"/>
    <property type="match status" value="1"/>
</dbReference>
<organism evidence="13 14">
    <name type="scientific">Fusarium mangiferae</name>
    <name type="common">Mango malformation disease fungus</name>
    <dbReference type="NCBI Taxonomy" id="192010"/>
    <lineage>
        <taxon>Eukaryota</taxon>
        <taxon>Fungi</taxon>
        <taxon>Dikarya</taxon>
        <taxon>Ascomycota</taxon>
        <taxon>Pezizomycotina</taxon>
        <taxon>Sordariomycetes</taxon>
        <taxon>Hypocreomycetidae</taxon>
        <taxon>Hypocreales</taxon>
        <taxon>Nectriaceae</taxon>
        <taxon>Fusarium</taxon>
        <taxon>Fusarium fujikuroi species complex</taxon>
    </lineage>
</organism>
<feature type="short sequence motif" description="GXSXG" evidence="10">
    <location>
        <begin position="752"/>
        <end position="756"/>
    </location>
</feature>
<dbReference type="Gene3D" id="1.25.40.20">
    <property type="entry name" value="Ankyrin repeat-containing domain"/>
    <property type="match status" value="2"/>
</dbReference>
<dbReference type="InterPro" id="IPR036770">
    <property type="entry name" value="Ankyrin_rpt-contain_sf"/>
</dbReference>
<protein>
    <recommendedName>
        <fullName evidence="1">phospholipase A2</fullName>
        <ecNumber evidence="1">3.1.1.4</ecNumber>
    </recommendedName>
</protein>
<evidence type="ECO:0000313" key="13">
    <source>
        <dbReference type="EMBL" id="CVK85728.1"/>
    </source>
</evidence>
<dbReference type="PANTHER" id="PTHR24185:SF1">
    <property type="entry name" value="CALCIUM-INDEPENDENT PHOSPHOLIPASE A2-GAMMA"/>
    <property type="match status" value="1"/>
</dbReference>
<dbReference type="RefSeq" id="XP_041677524.1">
    <property type="nucleotide sequence ID" value="XM_041826463.1"/>
</dbReference>
<name>A0A1L7SS17_FUSMA</name>
<dbReference type="PROSITE" id="PS00518">
    <property type="entry name" value="ZF_RING_1"/>
    <property type="match status" value="1"/>
</dbReference>
<dbReference type="PROSITE" id="PS50297">
    <property type="entry name" value="ANK_REP_REGION"/>
    <property type="match status" value="4"/>
</dbReference>
<evidence type="ECO:0000256" key="8">
    <source>
        <dbReference type="ARBA" id="ARBA00023422"/>
    </source>
</evidence>
<dbReference type="GO" id="GO:0047499">
    <property type="term" value="F:calcium-independent phospholipase A2 activity"/>
    <property type="evidence" value="ECO:0007669"/>
    <property type="project" value="TreeGrafter"/>
</dbReference>
<keyword evidence="6 10" id="KW-0442">Lipid degradation</keyword>
<reference evidence="14" key="1">
    <citation type="journal article" date="2016" name="Genome Biol. Evol.">
        <title>Comparative 'omics' of the Fusarium fujikuroi species complex highlights differences in genetic potential and metabolite synthesis.</title>
        <authorList>
            <person name="Niehaus E.-M."/>
            <person name="Muensterkoetter M."/>
            <person name="Proctor R.H."/>
            <person name="Brown D.W."/>
            <person name="Sharon A."/>
            <person name="Idan Y."/>
            <person name="Oren-Young L."/>
            <person name="Sieber C.M."/>
            <person name="Novak O."/>
            <person name="Pencik A."/>
            <person name="Tarkowska D."/>
            <person name="Hromadova K."/>
            <person name="Freeman S."/>
            <person name="Maymon M."/>
            <person name="Elazar M."/>
            <person name="Youssef S.A."/>
            <person name="El-Shabrawy E.S.M."/>
            <person name="Shalaby A.B.A."/>
            <person name="Houterman P."/>
            <person name="Brock N.L."/>
            <person name="Burkhardt I."/>
            <person name="Tsavkelova E.A."/>
            <person name="Dickschat J.S."/>
            <person name="Galuszka P."/>
            <person name="Gueldener U."/>
            <person name="Tudzynski B."/>
        </authorList>
    </citation>
    <scope>NUCLEOTIDE SEQUENCE [LARGE SCALE GENOMIC DNA]</scope>
    <source>
        <strain evidence="14">MRC7560</strain>
    </source>
</reference>
<feature type="active site" description="Proton acceptor" evidence="10">
    <location>
        <position position="895"/>
    </location>
</feature>
<feature type="repeat" description="ANK" evidence="9">
    <location>
        <begin position="1294"/>
        <end position="1326"/>
    </location>
</feature>
<dbReference type="PANTHER" id="PTHR24185">
    <property type="entry name" value="CALCIUM-INDEPENDENT PHOSPHOLIPASE A2-GAMMA"/>
    <property type="match status" value="1"/>
</dbReference>
<evidence type="ECO:0000256" key="5">
    <source>
        <dbReference type="ARBA" id="ARBA00022833"/>
    </source>
</evidence>
<dbReference type="EC" id="3.1.1.4" evidence="1"/>
<feature type="short sequence motif" description="DGA/G" evidence="10">
    <location>
        <begin position="895"/>
        <end position="897"/>
    </location>
</feature>
<dbReference type="VEuPathDB" id="FungiDB:FMAN_06720"/>
<evidence type="ECO:0000256" key="9">
    <source>
        <dbReference type="PROSITE-ProRule" id="PRU00023"/>
    </source>
</evidence>
<dbReference type="CDD" id="cd07199">
    <property type="entry name" value="Pat17_PNPLA8_PNPLA9_like"/>
    <property type="match status" value="1"/>
</dbReference>
<keyword evidence="5" id="KW-0862">Zinc</keyword>
<evidence type="ECO:0000256" key="11">
    <source>
        <dbReference type="SAM" id="MobiDB-lite"/>
    </source>
</evidence>
<comment type="catalytic activity">
    <reaction evidence="8">
        <text>a 1,2-diacyl-sn-glycero-3-phosphocholine + H2O = a 1-acyl-sn-glycero-3-phosphocholine + a fatty acid + H(+)</text>
        <dbReference type="Rhea" id="RHEA:15801"/>
        <dbReference type="ChEBI" id="CHEBI:15377"/>
        <dbReference type="ChEBI" id="CHEBI:15378"/>
        <dbReference type="ChEBI" id="CHEBI:28868"/>
        <dbReference type="ChEBI" id="CHEBI:57643"/>
        <dbReference type="ChEBI" id="CHEBI:58168"/>
        <dbReference type="EC" id="3.1.1.4"/>
    </reaction>
    <physiologicalReaction direction="left-to-right" evidence="8">
        <dbReference type="Rhea" id="RHEA:15802"/>
    </physiologicalReaction>
</comment>
<dbReference type="GO" id="GO:0046486">
    <property type="term" value="P:glycerolipid metabolic process"/>
    <property type="evidence" value="ECO:0007669"/>
    <property type="project" value="UniProtKB-ARBA"/>
</dbReference>
<feature type="repeat" description="ANK" evidence="9">
    <location>
        <begin position="1333"/>
        <end position="1365"/>
    </location>
</feature>
<dbReference type="InterPro" id="IPR002641">
    <property type="entry name" value="PNPLA_dom"/>
</dbReference>
<dbReference type="SMART" id="SM00248">
    <property type="entry name" value="ANK"/>
    <property type="match status" value="6"/>
</dbReference>
<sequence>MYFIMDDDLCAKCEERPGVVRCSCGERFCEYCFSKKHLQRNPTHKRGGSKKTENKWNKIKGAVSDIASSFSPASDFQRDETSKWFGLHISSPPGRKDRIATLVETTRLSSLLEESLHFDKHSPKRQYPSICSFVGDTGAGKSTLIRSLIFDSEWALDFDPLDAPVPGAQTGSSAIRSTTGEVNLYLDPSTFGTVAPMFYADCEGLLGTEPLAAEHQTEWARYGQRYLIESKDGKPVDRRTAVKTIYPRFLYIFSDVICYVTRNHRAWAESALRLLDWSKVGVQNIINQHALPALIIVLNGPTLENEAWLGNDYEVVTDAFFQAIEKEISETTEFRELAQKHGDKTMRQLFARSFSRVYVHYIPLEGFGSLGTSLEIINQTTCLAKRVRRDAERVQAQRAESWTRFDTTQMSQVVHYAFAHLASGSSEPFDFGQCRRQISVPDTTESHFSDFLGLSLDNKMEARFNDTAAVIATSLLRNSLSANKDDIVLLPSVVFNKDTQAICTRAIGQFLDHKSPCAYIDPDSGEKCVNTKSGHIIGHQSASGDLLSDGNFVVGDFNSAKFLLAVESALHATMRAINSSGPSNHCDWRRLAAVHHRWNIGALRRQGGYPAFHADDNSRKELLTLPKRVLSFLADYWSRRAFCLGCLFGRPEYGLPCHHVICETCVEDFDDTAVEKRYPGRVMHQSCIICDSSSSDKWPFITIIRPPLCGLRVLSLDGGGVRGVVELTVLNRLEKEIGLGIPIGSFFDLIVGTSTGGIIALGIGVQRRSAAECTSLFRNICEEGFESKPLTKSQFVGWAARWFSSSIYKTDVLETVLQKAFGDKDPKSLYGLNSSCRVAVTTTAKEDCHLIANYHTGGKDRYLYSKIPLWKAARCTSAAPMYFEHVSHAGHECRDGGLKENNPVQVALNESRKIWKDPTYDAILSIGSGQARYPATEPVSTAIIPKWLAHLFSTLVSTMNGEDAWDRFRSSQDKHILDRASRFNLKFNGSTEPALDDVNAIPSMETAAKKVKFHERLSISPFSATSGIIQVDALHLMADKLRASLYFFELGNITKHGTVAVVHGSICCRLMPNDNGFKELLSRTLRFLVRGKVYEFKRVPVDQPLRFAVEFQHQHLDEPIRIDVNFGATHSTTISGFPMTLKTLFTHAEHQATSPASVPMAEMTSNTSNRDPPAGVNKDQNTCLTQTTAAELPAITKVTTREVPSTVAGTVKRPKSTEDNANTMKNLVSAATENDTEKVLELLDQGVPIDGKHGGWTALGCAAHRGQLDTVQALLLRGADMDILMDIGWGVLPGDGSAINWAACGGYLDVVKILLEKGAKSNICAQRPVFLGTGGTPVTMAAGKGHLEVVRYLVENKCDDDSADGIPGWDAFIIACEKGKLNIIKYFVEERDLNFDRAGSDGVTPLITAAQSQQTAIMEYLVKRGAHIDATDSDGSTALLHAVTKKRVGAVEWLVKHGADVRKQNNKGISPLKLAKEELRKNQDDKNATAIVKWLEIPIAVAFHTKA</sequence>
<evidence type="ECO:0000256" key="1">
    <source>
        <dbReference type="ARBA" id="ARBA00013278"/>
    </source>
</evidence>
<dbReference type="GO" id="GO:0008270">
    <property type="term" value="F:zinc ion binding"/>
    <property type="evidence" value="ECO:0007669"/>
    <property type="project" value="UniProtKB-KW"/>
</dbReference>
<dbReference type="GO" id="GO:0019369">
    <property type="term" value="P:arachidonate metabolic process"/>
    <property type="evidence" value="ECO:0007669"/>
    <property type="project" value="TreeGrafter"/>
</dbReference>
<evidence type="ECO:0000256" key="2">
    <source>
        <dbReference type="ARBA" id="ARBA00022723"/>
    </source>
</evidence>
<keyword evidence="9" id="KW-0040">ANK repeat</keyword>
<dbReference type="InterPro" id="IPR016035">
    <property type="entry name" value="Acyl_Trfase/lysoPLipase"/>
</dbReference>
<dbReference type="Proteomes" id="UP000184255">
    <property type="component" value="Unassembled WGS sequence"/>
</dbReference>
<feature type="domain" description="PNPLA" evidence="12">
    <location>
        <begin position="714"/>
        <end position="908"/>
    </location>
</feature>
<keyword evidence="3" id="KW-0863">Zinc-finger</keyword>
<feature type="repeat" description="ANK" evidence="9">
    <location>
        <begin position="1434"/>
        <end position="1466"/>
    </location>
</feature>
<accession>A0A1L7SS17</accession>
<dbReference type="Gene3D" id="3.40.1090.10">
    <property type="entry name" value="Cytosolic phospholipase A2 catalytic domain"/>
    <property type="match status" value="1"/>
</dbReference>
<feature type="active site" description="Nucleophile" evidence="10">
    <location>
        <position position="754"/>
    </location>
</feature>
<evidence type="ECO:0000313" key="14">
    <source>
        <dbReference type="Proteomes" id="UP000184255"/>
    </source>
</evidence>
<feature type="repeat" description="ANK" evidence="9">
    <location>
        <begin position="1401"/>
        <end position="1433"/>
    </location>
</feature>
<keyword evidence="4 10" id="KW-0378">Hydrolase</keyword>
<dbReference type="Pfam" id="PF13637">
    <property type="entry name" value="Ank_4"/>
    <property type="match status" value="2"/>
</dbReference>
<keyword evidence="2" id="KW-0479">Metal-binding</keyword>
<dbReference type="GeneID" id="65085984"/>
<evidence type="ECO:0000256" key="10">
    <source>
        <dbReference type="PROSITE-ProRule" id="PRU01161"/>
    </source>
</evidence>
<dbReference type="InterPro" id="IPR017907">
    <property type="entry name" value="Znf_RING_CS"/>
</dbReference>
<evidence type="ECO:0000256" key="4">
    <source>
        <dbReference type="ARBA" id="ARBA00022801"/>
    </source>
</evidence>
<proteinExistence type="predicted"/>
<dbReference type="SUPFAM" id="SSF48403">
    <property type="entry name" value="Ankyrin repeat"/>
    <property type="match status" value="1"/>
</dbReference>
<gene>
    <name evidence="13" type="ORF">FMAN_06720</name>
</gene>
<dbReference type="PROSITE" id="PS50088">
    <property type="entry name" value="ANK_REPEAT"/>
    <property type="match status" value="5"/>
</dbReference>
<feature type="region of interest" description="Disordered" evidence="11">
    <location>
        <begin position="1154"/>
        <end position="1176"/>
    </location>
</feature>
<keyword evidence="14" id="KW-1185">Reference proteome</keyword>
<dbReference type="InterPro" id="IPR027417">
    <property type="entry name" value="P-loop_NTPase"/>
</dbReference>
<dbReference type="PROSITE" id="PS51635">
    <property type="entry name" value="PNPLA"/>
    <property type="match status" value="1"/>
</dbReference>